<proteinExistence type="predicted"/>
<dbReference type="SMART" id="SM00530">
    <property type="entry name" value="HTH_XRE"/>
    <property type="match status" value="1"/>
</dbReference>
<feature type="domain" description="HTH cro/C1-type" evidence="2">
    <location>
        <begin position="8"/>
        <end position="62"/>
    </location>
</feature>
<dbReference type="SUPFAM" id="SSF47413">
    <property type="entry name" value="lambda repressor-like DNA-binding domains"/>
    <property type="match status" value="1"/>
</dbReference>
<sequence length="150" mass="17711">MSIFGDNIKRLRKNKGLKQQEIAELLGVKRNTYSDWENGKTEPKLENVVKLAQIFNTTTDELLGQTIYSKAKLVRFLDDYDVSDIRNWSKEERDSFKFAILFEIMQRNDKIGLLNLKNNLIVEHNLDKIEREVINTIFKEVQLEFQDFPN</sequence>
<dbReference type="InterPro" id="IPR010982">
    <property type="entry name" value="Lambda_DNA-bd_dom_sf"/>
</dbReference>
<evidence type="ECO:0000313" key="4">
    <source>
        <dbReference type="Proteomes" id="UP000438885"/>
    </source>
</evidence>
<evidence type="ECO:0000259" key="2">
    <source>
        <dbReference type="PROSITE" id="PS50943"/>
    </source>
</evidence>
<dbReference type="PROSITE" id="PS50943">
    <property type="entry name" value="HTH_CROC1"/>
    <property type="match status" value="1"/>
</dbReference>
<dbReference type="RefSeq" id="WP_153224486.1">
    <property type="nucleotide sequence ID" value="NZ_WIJP01000031.1"/>
</dbReference>
<comment type="caution">
    <text evidence="3">The sequence shown here is derived from an EMBL/GenBank/DDBJ whole genome shotgun (WGS) entry which is preliminary data.</text>
</comment>
<dbReference type="PANTHER" id="PTHR46558">
    <property type="entry name" value="TRACRIPTIONAL REGULATORY PROTEIN-RELATED-RELATED"/>
    <property type="match status" value="1"/>
</dbReference>
<dbReference type="Proteomes" id="UP000438885">
    <property type="component" value="Unassembled WGS sequence"/>
</dbReference>
<organism evidence="3 4">
    <name type="scientific">Streptococcus mitis</name>
    <dbReference type="NCBI Taxonomy" id="28037"/>
    <lineage>
        <taxon>Bacteria</taxon>
        <taxon>Bacillati</taxon>
        <taxon>Bacillota</taxon>
        <taxon>Bacilli</taxon>
        <taxon>Lactobacillales</taxon>
        <taxon>Streptococcaceae</taxon>
        <taxon>Streptococcus</taxon>
        <taxon>Streptococcus mitis group</taxon>
    </lineage>
</organism>
<evidence type="ECO:0000256" key="1">
    <source>
        <dbReference type="ARBA" id="ARBA00023125"/>
    </source>
</evidence>
<dbReference type="AlphaFoldDB" id="A0A6I1U103"/>
<dbReference type="InterPro" id="IPR001387">
    <property type="entry name" value="Cro/C1-type_HTH"/>
</dbReference>
<dbReference type="GO" id="GO:0003677">
    <property type="term" value="F:DNA binding"/>
    <property type="evidence" value="ECO:0007669"/>
    <property type="project" value="UniProtKB-KW"/>
</dbReference>
<dbReference type="Gene3D" id="1.10.260.40">
    <property type="entry name" value="lambda repressor-like DNA-binding domains"/>
    <property type="match status" value="1"/>
</dbReference>
<dbReference type="Pfam" id="PF01381">
    <property type="entry name" value="HTH_3"/>
    <property type="match status" value="1"/>
</dbReference>
<dbReference type="PANTHER" id="PTHR46558:SF11">
    <property type="entry name" value="HTH-TYPE TRANSCRIPTIONAL REGULATOR XRE"/>
    <property type="match status" value="1"/>
</dbReference>
<protein>
    <submittedName>
        <fullName evidence="3">Helix-turn-helix domain-containing protein</fullName>
    </submittedName>
</protein>
<dbReference type="EMBL" id="WIJP01000031">
    <property type="protein sequence ID" value="MQQ30773.1"/>
    <property type="molecule type" value="Genomic_DNA"/>
</dbReference>
<name>A0A6I1U103_STRMT</name>
<gene>
    <name evidence="3" type="ORF">GEZ84_10660</name>
</gene>
<accession>A0A6I1U103</accession>
<dbReference type="CDD" id="cd00093">
    <property type="entry name" value="HTH_XRE"/>
    <property type="match status" value="1"/>
</dbReference>
<reference evidence="3 4" key="1">
    <citation type="submission" date="2019-10" db="EMBL/GenBank/DDBJ databases">
        <title>Streptococcus mitis of the oral and urogenital tracts.</title>
        <authorList>
            <person name="Price T."/>
            <person name="Mores C.R."/>
            <person name="Putonti C."/>
            <person name="Wolfe A.J."/>
        </authorList>
    </citation>
    <scope>NUCLEOTIDE SEQUENCE [LARGE SCALE GENOMIC DNA]</scope>
    <source>
        <strain evidence="3 4">SM10</strain>
    </source>
</reference>
<evidence type="ECO:0000313" key="3">
    <source>
        <dbReference type="EMBL" id="MQQ30773.1"/>
    </source>
</evidence>
<keyword evidence="1" id="KW-0238">DNA-binding</keyword>